<keyword evidence="1" id="KW-1133">Transmembrane helix</keyword>
<dbReference type="AlphaFoldDB" id="A0A2Z2P281"/>
<accession>A0A2Z2P281</accession>
<reference evidence="2 3" key="1">
    <citation type="submission" date="2016-12" db="EMBL/GenBank/DDBJ databases">
        <authorList>
            <person name="Song W.-J."/>
            <person name="Kurnit D.M."/>
        </authorList>
    </citation>
    <scope>NUCLEOTIDE SEQUENCE [LARGE SCALE GENOMIC DNA]</scope>
    <source>
        <strain evidence="2 3">IMCC3135</strain>
    </source>
</reference>
<gene>
    <name evidence="2" type="ORF">IMCC3135_31705</name>
</gene>
<evidence type="ECO:0000313" key="2">
    <source>
        <dbReference type="EMBL" id="ASJ76388.1"/>
    </source>
</evidence>
<feature type="transmembrane region" description="Helical" evidence="1">
    <location>
        <begin position="7"/>
        <end position="24"/>
    </location>
</feature>
<keyword evidence="1" id="KW-0472">Membrane</keyword>
<protein>
    <submittedName>
        <fullName evidence="2">Uncharacterized protein</fullName>
    </submittedName>
</protein>
<keyword evidence="1" id="KW-0812">Transmembrane</keyword>
<keyword evidence="3" id="KW-1185">Reference proteome</keyword>
<sequence length="63" mass="7052">MTDKIMALLALAVLIAYLGILFFYVPRVDLGVVIGATLLLVGYDFLFHDRRLRAKEQAKADRG</sequence>
<dbReference type="Proteomes" id="UP000250079">
    <property type="component" value="Chromosome"/>
</dbReference>
<organism evidence="2 3">
    <name type="scientific">Granulosicoccus antarcticus IMCC3135</name>
    <dbReference type="NCBI Taxonomy" id="1192854"/>
    <lineage>
        <taxon>Bacteria</taxon>
        <taxon>Pseudomonadati</taxon>
        <taxon>Pseudomonadota</taxon>
        <taxon>Gammaproteobacteria</taxon>
        <taxon>Chromatiales</taxon>
        <taxon>Granulosicoccaceae</taxon>
        <taxon>Granulosicoccus</taxon>
    </lineage>
</organism>
<evidence type="ECO:0000256" key="1">
    <source>
        <dbReference type="SAM" id="Phobius"/>
    </source>
</evidence>
<name>A0A2Z2P281_9GAMM</name>
<proteinExistence type="predicted"/>
<dbReference type="EMBL" id="CP018632">
    <property type="protein sequence ID" value="ASJ76388.1"/>
    <property type="molecule type" value="Genomic_DNA"/>
</dbReference>
<dbReference type="KEGG" id="gai:IMCC3135_31705"/>
<evidence type="ECO:0000313" key="3">
    <source>
        <dbReference type="Proteomes" id="UP000250079"/>
    </source>
</evidence>
<feature type="transmembrane region" description="Helical" evidence="1">
    <location>
        <begin position="30"/>
        <end position="47"/>
    </location>
</feature>
<dbReference type="RefSeq" id="WP_088922184.1">
    <property type="nucleotide sequence ID" value="NZ_CP018632.1"/>
</dbReference>